<dbReference type="InterPro" id="IPR014719">
    <property type="entry name" value="Ribosomal_bL12_C/ClpS-like"/>
</dbReference>
<reference evidence="1 2" key="1">
    <citation type="submission" date="2022-02" db="EMBL/GenBank/DDBJ databases">
        <authorList>
            <person name="Min J."/>
        </authorList>
    </citation>
    <scope>NUCLEOTIDE SEQUENCE [LARGE SCALE GENOMIC DNA]</scope>
    <source>
        <strain evidence="1 2">GR10-1</strain>
    </source>
</reference>
<evidence type="ECO:0000313" key="1">
    <source>
        <dbReference type="EMBL" id="MCH5600455.1"/>
    </source>
</evidence>
<comment type="caution">
    <text evidence="1">The sequence shown here is derived from an EMBL/GenBank/DDBJ whole genome shotgun (WGS) entry which is preliminary data.</text>
</comment>
<sequence length="158" mass="17460">MSNLFNTKCPSCNSKQLITSESSGSRVTLTCVACGRSFKASDNVENEKSFVQQTERNISTAQNSNDRYLPNEEALKQRALQIAQTDGVINAIKYWKDNTGWSLKETKDYIEKLLVSGGTVIAPANPQVKGDQEETAHQPIGLISSLSKLQKMKESCKQ</sequence>
<organism evidence="1 2">
    <name type="scientific">Niabella ginsengisoli</name>
    <dbReference type="NCBI Taxonomy" id="522298"/>
    <lineage>
        <taxon>Bacteria</taxon>
        <taxon>Pseudomonadati</taxon>
        <taxon>Bacteroidota</taxon>
        <taxon>Chitinophagia</taxon>
        <taxon>Chitinophagales</taxon>
        <taxon>Chitinophagaceae</taxon>
        <taxon>Niabella</taxon>
    </lineage>
</organism>
<accession>A0ABS9SQ39</accession>
<dbReference type="EMBL" id="JAKWBL010000004">
    <property type="protein sequence ID" value="MCH5600455.1"/>
    <property type="molecule type" value="Genomic_DNA"/>
</dbReference>
<dbReference type="Proteomes" id="UP001202248">
    <property type="component" value="Unassembled WGS sequence"/>
</dbReference>
<keyword evidence="2" id="KW-1185">Reference proteome</keyword>
<evidence type="ECO:0000313" key="2">
    <source>
        <dbReference type="Proteomes" id="UP001202248"/>
    </source>
</evidence>
<name>A0ABS9SQ39_9BACT</name>
<dbReference type="Gene3D" id="3.30.1390.10">
    <property type="match status" value="1"/>
</dbReference>
<protein>
    <recommendedName>
        <fullName evidence="3">TFIIB-type zinc ribbon-containing protein</fullName>
    </recommendedName>
</protein>
<proteinExistence type="predicted"/>
<evidence type="ECO:0008006" key="3">
    <source>
        <dbReference type="Google" id="ProtNLM"/>
    </source>
</evidence>
<dbReference type="RefSeq" id="WP_240832639.1">
    <property type="nucleotide sequence ID" value="NZ_JAKWBL010000004.1"/>
</dbReference>
<gene>
    <name evidence="1" type="ORF">MKP09_22330</name>
</gene>